<name>A0AAW1ZNZ2_CULAL</name>
<sequence>MVAAYRRGKNLCDMLVHSKLGPVNGKSKERTRGTLVRGGRSGVYKMNQAIPLNRKNCVYLIRCSLCGKKYVGETKNSILTRMWGHRHGVRKGTSWKGHIVPHFKRYEIQNLKVCGLEHNPEWNKKDRLRTERFWIEWLGTWFPKGLNMRIG</sequence>
<keyword evidence="3" id="KW-1185">Reference proteome</keyword>
<proteinExistence type="predicted"/>
<gene>
    <name evidence="2" type="ORF">ABG768_008066</name>
</gene>
<dbReference type="CDD" id="cd10442">
    <property type="entry name" value="GIY-YIG_PLEs"/>
    <property type="match status" value="1"/>
</dbReference>
<dbReference type="Gene3D" id="3.40.1440.10">
    <property type="entry name" value="GIY-YIG endonuclease"/>
    <property type="match status" value="1"/>
</dbReference>
<dbReference type="InterPro" id="IPR035901">
    <property type="entry name" value="GIY-YIG_endonuc_sf"/>
</dbReference>
<dbReference type="PROSITE" id="PS50164">
    <property type="entry name" value="GIY_YIG"/>
    <property type="match status" value="1"/>
</dbReference>
<evidence type="ECO:0000313" key="3">
    <source>
        <dbReference type="Proteomes" id="UP001479290"/>
    </source>
</evidence>
<dbReference type="EMBL" id="JAWDJR010000015">
    <property type="protein sequence ID" value="KAK9962712.1"/>
    <property type="molecule type" value="Genomic_DNA"/>
</dbReference>
<dbReference type="Pfam" id="PF01541">
    <property type="entry name" value="GIY-YIG"/>
    <property type="match status" value="1"/>
</dbReference>
<evidence type="ECO:0000313" key="2">
    <source>
        <dbReference type="EMBL" id="KAK9962712.1"/>
    </source>
</evidence>
<dbReference type="SUPFAM" id="SSF82771">
    <property type="entry name" value="GIY-YIG endonuclease"/>
    <property type="match status" value="1"/>
</dbReference>
<dbReference type="InterPro" id="IPR000305">
    <property type="entry name" value="GIY-YIG_endonuc"/>
</dbReference>
<dbReference type="Proteomes" id="UP001479290">
    <property type="component" value="Unassembled WGS sequence"/>
</dbReference>
<dbReference type="AlphaFoldDB" id="A0AAW1ZNZ2"/>
<accession>A0AAW1ZNZ2</accession>
<feature type="domain" description="GIY-YIG" evidence="1">
    <location>
        <begin position="54"/>
        <end position="148"/>
    </location>
</feature>
<evidence type="ECO:0000259" key="1">
    <source>
        <dbReference type="PROSITE" id="PS50164"/>
    </source>
</evidence>
<organism evidence="2 3">
    <name type="scientific">Culter alburnus</name>
    <name type="common">Topmouth culter</name>
    <dbReference type="NCBI Taxonomy" id="194366"/>
    <lineage>
        <taxon>Eukaryota</taxon>
        <taxon>Metazoa</taxon>
        <taxon>Chordata</taxon>
        <taxon>Craniata</taxon>
        <taxon>Vertebrata</taxon>
        <taxon>Euteleostomi</taxon>
        <taxon>Actinopterygii</taxon>
        <taxon>Neopterygii</taxon>
        <taxon>Teleostei</taxon>
        <taxon>Ostariophysi</taxon>
        <taxon>Cypriniformes</taxon>
        <taxon>Xenocyprididae</taxon>
        <taxon>Xenocypridinae</taxon>
        <taxon>Culter</taxon>
    </lineage>
</organism>
<protein>
    <recommendedName>
        <fullName evidence="1">GIY-YIG domain-containing protein</fullName>
    </recommendedName>
</protein>
<comment type="caution">
    <text evidence="2">The sequence shown here is derived from an EMBL/GenBank/DDBJ whole genome shotgun (WGS) entry which is preliminary data.</text>
</comment>
<reference evidence="2 3" key="1">
    <citation type="submission" date="2024-05" db="EMBL/GenBank/DDBJ databases">
        <title>A high-quality chromosomal-level genome assembly of Topmouth culter (Culter alburnus).</title>
        <authorList>
            <person name="Zhao H."/>
        </authorList>
    </citation>
    <scope>NUCLEOTIDE SEQUENCE [LARGE SCALE GENOMIC DNA]</scope>
    <source>
        <strain evidence="2">CATC2023</strain>
        <tissue evidence="2">Muscle</tissue>
    </source>
</reference>